<organism evidence="2 3">
    <name type="scientific">Erysipelothrix rhusiopathiae ATCC 19414</name>
    <dbReference type="NCBI Taxonomy" id="525280"/>
    <lineage>
        <taxon>Bacteria</taxon>
        <taxon>Bacillati</taxon>
        <taxon>Bacillota</taxon>
        <taxon>Erysipelotrichia</taxon>
        <taxon>Erysipelotrichales</taxon>
        <taxon>Erysipelotrichaceae</taxon>
        <taxon>Erysipelothrix</taxon>
    </lineage>
</organism>
<comment type="caution">
    <text evidence="2">The sequence shown here is derived from an EMBL/GenBank/DDBJ whole genome shotgun (WGS) entry which is preliminary data.</text>
</comment>
<accession>E7FXD1</accession>
<feature type="transmembrane region" description="Helical" evidence="1">
    <location>
        <begin position="199"/>
        <end position="221"/>
    </location>
</feature>
<evidence type="ECO:0000313" key="3">
    <source>
        <dbReference type="Proteomes" id="UP000003028"/>
    </source>
</evidence>
<evidence type="ECO:0000313" key="2">
    <source>
        <dbReference type="EMBL" id="EFY08838.1"/>
    </source>
</evidence>
<name>E7FXD1_ERYRH</name>
<proteinExistence type="predicted"/>
<keyword evidence="1" id="KW-0812">Transmembrane</keyword>
<sequence>MMKKLTRLFTIIFLFEIILVPVFSFEDEKIYDSVEHITEAGRYRIRIYYIDDDGLEQYDIITLTITEDDLKNTPNPIIKSVSEPQTENKKLTDSTEVIVASNIEITIGTFSRLTDQRLIDLAHVRAWIQETGETIPITEVLRKESADGITVTFKTSNQTMIQIKVFEVPAKNATWNSINRDASLASQVGAFETINPRSITITVMVLLLIPLLVIIVIYLYIQRQFKKVDELLYHASKKDRDS</sequence>
<keyword evidence="1" id="KW-0472">Membrane</keyword>
<protein>
    <submittedName>
        <fullName evidence="2">Uncharacterized protein</fullName>
    </submittedName>
</protein>
<dbReference type="Proteomes" id="UP000003028">
    <property type="component" value="Unassembled WGS sequence"/>
</dbReference>
<reference evidence="2" key="1">
    <citation type="submission" date="2011-01" db="EMBL/GenBank/DDBJ databases">
        <authorList>
            <person name="Muzny D."/>
            <person name="Qin X."/>
            <person name="Buhay C."/>
            <person name="Dugan-Rocha S."/>
            <person name="Ding Y."/>
            <person name="Chen G."/>
            <person name="Hawes A."/>
            <person name="Holder M."/>
            <person name="Jhangiani S."/>
            <person name="Johnson A."/>
            <person name="Khan Z."/>
            <person name="Li Z."/>
            <person name="Liu W."/>
            <person name="Liu X."/>
            <person name="Perez L."/>
            <person name="Shen H."/>
            <person name="Wang Q."/>
            <person name="Watt J."/>
            <person name="Xi L."/>
            <person name="Xin Y."/>
            <person name="Zhou J."/>
            <person name="Deng J."/>
            <person name="Jiang H."/>
            <person name="Liu Y."/>
            <person name="Qu J."/>
            <person name="Song X.-Z."/>
            <person name="Zhang L."/>
            <person name="Villasana D."/>
            <person name="Johnson A."/>
            <person name="Liu J."/>
            <person name="Liyanage D."/>
            <person name="Lorensuhewa L."/>
            <person name="Robinson T."/>
            <person name="Song A."/>
            <person name="Song B.-B."/>
            <person name="Dinh H."/>
            <person name="Thornton R."/>
            <person name="Coyle M."/>
            <person name="Francisco L."/>
            <person name="Jackson L."/>
            <person name="Javaid M."/>
            <person name="Korchina V."/>
            <person name="Kovar C."/>
            <person name="Mata R."/>
            <person name="Mathew T."/>
            <person name="Ngo R."/>
            <person name="Nguyen L."/>
            <person name="Nguyen N."/>
            <person name="Okwuonu G."/>
            <person name="Ongeri F."/>
            <person name="Pham C."/>
            <person name="Simmons D."/>
            <person name="Wilczek-Boney K."/>
            <person name="Hale W."/>
            <person name="Jakkamsetti A."/>
            <person name="Pham P."/>
            <person name="Ruth R."/>
            <person name="San Lucas F."/>
            <person name="Warren J."/>
            <person name="Zhang J."/>
            <person name="Zhao Z."/>
            <person name="Zhou C."/>
            <person name="Zhu D."/>
            <person name="Lee S."/>
            <person name="Bess C."/>
            <person name="Blankenburg K."/>
            <person name="Forbes L."/>
            <person name="Fu Q."/>
            <person name="Gubbala S."/>
            <person name="Hirani K."/>
            <person name="Jayaseelan J.C."/>
            <person name="Lara F."/>
            <person name="Munidasa M."/>
            <person name="Palculict T."/>
            <person name="Patil S."/>
            <person name="Pu L.-L."/>
            <person name="Saada N."/>
            <person name="Tang L."/>
            <person name="Weissenberger G."/>
            <person name="Zhu Y."/>
            <person name="Hemphill L."/>
            <person name="Shang Y."/>
            <person name="Youmans B."/>
            <person name="Ayvaz T."/>
            <person name="Ross M."/>
            <person name="Santibanez J."/>
            <person name="Aqrawi P."/>
            <person name="Gross S."/>
            <person name="Joshi V."/>
            <person name="Fowler G."/>
            <person name="Nazareth L."/>
            <person name="Reid J."/>
            <person name="Worley K."/>
            <person name="Petrosino J."/>
            <person name="Highlander S."/>
            <person name="Gibbs R."/>
        </authorList>
    </citation>
    <scope>NUCLEOTIDE SEQUENCE [LARGE SCALE GENOMIC DNA]</scope>
    <source>
        <strain evidence="2">ATCC 19414</strain>
    </source>
</reference>
<dbReference type="EMBL" id="ACLK02000002">
    <property type="protein sequence ID" value="EFY08838.1"/>
    <property type="molecule type" value="Genomic_DNA"/>
</dbReference>
<keyword evidence="3" id="KW-1185">Reference proteome</keyword>
<dbReference type="AlphaFoldDB" id="E7FXD1"/>
<evidence type="ECO:0000256" key="1">
    <source>
        <dbReference type="SAM" id="Phobius"/>
    </source>
</evidence>
<keyword evidence="1" id="KW-1133">Transmembrane helix</keyword>
<gene>
    <name evidence="2" type="ORF">HMPREF0357_10945</name>
</gene>
<dbReference type="STRING" id="1648.A2I91_01780"/>